<feature type="region of interest" description="Disordered" evidence="3">
    <location>
        <begin position="491"/>
        <end position="510"/>
    </location>
</feature>
<dbReference type="InterPro" id="IPR002126">
    <property type="entry name" value="Cadherin-like_dom"/>
</dbReference>
<evidence type="ECO:0000259" key="4">
    <source>
        <dbReference type="PROSITE" id="PS50268"/>
    </source>
</evidence>
<dbReference type="InterPro" id="IPR015919">
    <property type="entry name" value="Cadherin-like_sf"/>
</dbReference>
<dbReference type="CDD" id="cd11304">
    <property type="entry name" value="Cadherin_repeat"/>
    <property type="match status" value="1"/>
</dbReference>
<keyword evidence="2" id="KW-1133">Transmembrane helix</keyword>
<dbReference type="SUPFAM" id="SSF51120">
    <property type="entry name" value="beta-Roll"/>
    <property type="match status" value="1"/>
</dbReference>
<evidence type="ECO:0000256" key="1">
    <source>
        <dbReference type="ARBA" id="ARBA00022692"/>
    </source>
</evidence>
<evidence type="ECO:0000256" key="3">
    <source>
        <dbReference type="SAM" id="MobiDB-lite"/>
    </source>
</evidence>
<dbReference type="PROSITE" id="PS50268">
    <property type="entry name" value="CADHERIN_2"/>
    <property type="match status" value="1"/>
</dbReference>
<evidence type="ECO:0000313" key="6">
    <source>
        <dbReference type="Proteomes" id="UP000620670"/>
    </source>
</evidence>
<dbReference type="Gene3D" id="2.60.40.10">
    <property type="entry name" value="Immunoglobulins"/>
    <property type="match status" value="2"/>
</dbReference>
<dbReference type="InterPro" id="IPR001343">
    <property type="entry name" value="Hemolysn_Ca-bd"/>
</dbReference>
<dbReference type="Proteomes" id="UP000620670">
    <property type="component" value="Unassembled WGS sequence"/>
</dbReference>
<gene>
    <name evidence="5" type="ORF">JAO75_05875</name>
</gene>
<dbReference type="Pfam" id="PF00353">
    <property type="entry name" value="HemolysinCabind"/>
    <property type="match status" value="1"/>
</dbReference>
<reference evidence="6" key="1">
    <citation type="submission" date="2020-12" db="EMBL/GenBank/DDBJ databases">
        <title>Hymenobacter sp.</title>
        <authorList>
            <person name="Kim M.K."/>
        </authorList>
    </citation>
    <scope>NUCLEOTIDE SEQUENCE [LARGE SCALE GENOMIC DNA]</scope>
    <source>
        <strain evidence="6">BT325</strain>
    </source>
</reference>
<keyword evidence="1" id="KW-0812">Transmembrane</keyword>
<sequence length="828" mass="89533">MSDAIVAVFNEATTWAQVLTAIESNAAALLETFHIEKLASLRADGDREQALGLGVNEIKILFGNFASLTQIKAVVERQIDIEYAKHDFVFAFRTAGTAEDIRIALERIQPLYDDREGIIQEWSSSDDPIVRARAAELEAELYTTVLRTISARLGDGAYLDALAAQMMLAHQENGPFDNLDSVVQALDDATDALESRSIITSFNEAADWEAMLAAIIGNASTLLDPYHLAKLEQLYVDVAYVEAIGLGVIEIKTLFGDFTSPEQITAAVGRQIDMVHGRFAALTAINGSQDANSMGLALSIHVARINQHRQALIAEWLASSDPDAVVRANELKAEAYTTILSEVSSHLGNEDYLAELADRMQSALQGDLFHDTDALIAALDLADRAIDAAHDAVISGASSGAMSEDDQQSIGGLLTIEDGDWGESRFKAVAESELQKEYGTFTFDSTTGEWTFTLNSAAQSLGKNQQIEQTLTVESLDGTAATTITVTVTGQNDAPEAAETGNRASSAEDTVMTGQVPPGADIDGGELTYTLVQPVQGLKFNDDGAFSYQPVANFNGTVTFQYQVVDADGAQSPPRTFTITVSPVNDRPHDIVLSNTAVEENATAGTLVGALEGFDVDRDTLTFSLTNDADGRFAISNGRVVVKDGVRLDHEQATAHTLTVQVKDGSNAAYQETFIVDVKDDPRERAIGSSSSDLLKGGSGRDTLWGRLGNDQLTGGSGKDVFVFDTKPHKSRNKDKLVDFKVEDDTIWLDNKVFTKLGKQGTEKKPAKLIKDFFVKGAKSKDKNDYVIYDSKKGKLFYDPDGSGKSKQVEITALSKNLKMTEKDFLVI</sequence>
<dbReference type="PROSITE" id="PS00330">
    <property type="entry name" value="HEMOLYSIN_CALCIUM"/>
    <property type="match status" value="1"/>
</dbReference>
<dbReference type="InterPro" id="IPR013783">
    <property type="entry name" value="Ig-like_fold"/>
</dbReference>
<dbReference type="Gene3D" id="2.150.10.10">
    <property type="entry name" value="Serralysin-like metalloprotease, C-terminal"/>
    <property type="match status" value="1"/>
</dbReference>
<evidence type="ECO:0000313" key="5">
    <source>
        <dbReference type="EMBL" id="MBJ6124934.1"/>
    </source>
</evidence>
<dbReference type="InterPro" id="IPR010221">
    <property type="entry name" value="VCBS_dom"/>
</dbReference>
<dbReference type="SUPFAM" id="SSF49313">
    <property type="entry name" value="Cadherin-like"/>
    <property type="match status" value="2"/>
</dbReference>
<evidence type="ECO:0000256" key="2">
    <source>
        <dbReference type="ARBA" id="ARBA00022989"/>
    </source>
</evidence>
<feature type="domain" description="Cadherin" evidence="4">
    <location>
        <begin position="598"/>
        <end position="684"/>
    </location>
</feature>
<dbReference type="EMBL" id="JAELXT010000004">
    <property type="protein sequence ID" value="MBJ6124934.1"/>
    <property type="molecule type" value="Genomic_DNA"/>
</dbReference>
<organism evidence="5 6">
    <name type="scientific">Microvirga splendida</name>
    <dbReference type="NCBI Taxonomy" id="2795727"/>
    <lineage>
        <taxon>Bacteria</taxon>
        <taxon>Pseudomonadati</taxon>
        <taxon>Pseudomonadota</taxon>
        <taxon>Alphaproteobacteria</taxon>
        <taxon>Hyphomicrobiales</taxon>
        <taxon>Methylobacteriaceae</taxon>
        <taxon>Microvirga</taxon>
    </lineage>
</organism>
<dbReference type="RefSeq" id="WP_199047492.1">
    <property type="nucleotide sequence ID" value="NZ_JAELXT010000004.1"/>
</dbReference>
<comment type="caution">
    <text evidence="5">The sequence shown here is derived from an EMBL/GenBank/DDBJ whole genome shotgun (WGS) entry which is preliminary data.</text>
</comment>
<dbReference type="Gene3D" id="2.60.40.60">
    <property type="entry name" value="Cadherins"/>
    <property type="match status" value="1"/>
</dbReference>
<dbReference type="PANTHER" id="PTHR24026">
    <property type="entry name" value="FAT ATYPICAL CADHERIN-RELATED"/>
    <property type="match status" value="1"/>
</dbReference>
<dbReference type="InterPro" id="IPR011049">
    <property type="entry name" value="Serralysin-like_metalloprot_C"/>
</dbReference>
<dbReference type="Pfam" id="PF17963">
    <property type="entry name" value="Big_9"/>
    <property type="match status" value="1"/>
</dbReference>
<protein>
    <submittedName>
        <fullName evidence="5">VCBS domain-containing protein</fullName>
    </submittedName>
</protein>
<proteinExistence type="predicted"/>
<keyword evidence="6" id="KW-1185">Reference proteome</keyword>
<dbReference type="NCBIfam" id="TIGR01965">
    <property type="entry name" value="VCBS_repeat"/>
    <property type="match status" value="1"/>
</dbReference>
<name>A0ABS0XXZ9_9HYPH</name>
<accession>A0ABS0XXZ9</accession>
<dbReference type="PANTHER" id="PTHR24026:SF126">
    <property type="entry name" value="PROTOCADHERIN FAT 4"/>
    <property type="match status" value="1"/>
</dbReference>
<dbReference type="InterPro" id="IPR018511">
    <property type="entry name" value="Hemolysin-typ_Ca-bd_CS"/>
</dbReference>
<dbReference type="PRINTS" id="PR00313">
    <property type="entry name" value="CABNDNGRPT"/>
</dbReference>
<keyword evidence="2" id="KW-0472">Membrane</keyword>